<organism evidence="5 6">
    <name type="scientific">Streptomyces albireticuli</name>
    <dbReference type="NCBI Taxonomy" id="1940"/>
    <lineage>
        <taxon>Bacteria</taxon>
        <taxon>Bacillati</taxon>
        <taxon>Actinomycetota</taxon>
        <taxon>Actinomycetes</taxon>
        <taxon>Kitasatosporales</taxon>
        <taxon>Streptomycetaceae</taxon>
        <taxon>Streptomyces</taxon>
    </lineage>
</organism>
<dbReference type="SUPFAM" id="SSF46785">
    <property type="entry name" value="Winged helix' DNA-binding domain"/>
    <property type="match status" value="1"/>
</dbReference>
<evidence type="ECO:0000256" key="3">
    <source>
        <dbReference type="ARBA" id="ARBA00023163"/>
    </source>
</evidence>
<dbReference type="InterPro" id="IPR036390">
    <property type="entry name" value="WH_DNA-bd_sf"/>
</dbReference>
<dbReference type="InterPro" id="IPR036388">
    <property type="entry name" value="WH-like_DNA-bd_sf"/>
</dbReference>
<evidence type="ECO:0000313" key="6">
    <source>
        <dbReference type="Proteomes" id="UP000195755"/>
    </source>
</evidence>
<keyword evidence="3" id="KW-0804">Transcription</keyword>
<evidence type="ECO:0000256" key="1">
    <source>
        <dbReference type="ARBA" id="ARBA00023015"/>
    </source>
</evidence>
<feature type="compositionally biased region" description="Basic and acidic residues" evidence="4">
    <location>
        <begin position="173"/>
        <end position="189"/>
    </location>
</feature>
<dbReference type="PANTHER" id="PTHR38465:SF2">
    <property type="entry name" value="HTH-TYPE TRANSCRIPTIONAL REGULATOR MMPR5"/>
    <property type="match status" value="1"/>
</dbReference>
<evidence type="ECO:0000256" key="2">
    <source>
        <dbReference type="ARBA" id="ARBA00023125"/>
    </source>
</evidence>
<dbReference type="KEGG" id="salj:SMD11_0918"/>
<gene>
    <name evidence="5" type="ORF">SMD11_0918</name>
</gene>
<dbReference type="PANTHER" id="PTHR38465">
    <property type="entry name" value="HTH-TYPE TRANSCRIPTIONAL REGULATOR MJ1563-RELATED"/>
    <property type="match status" value="1"/>
</dbReference>
<dbReference type="InterPro" id="IPR052362">
    <property type="entry name" value="HTH-GbsR_regulator"/>
</dbReference>
<dbReference type="GO" id="GO:0003677">
    <property type="term" value="F:DNA binding"/>
    <property type="evidence" value="ECO:0007669"/>
    <property type="project" value="UniProtKB-KW"/>
</dbReference>
<reference evidence="5 6" key="1">
    <citation type="submission" date="2017-06" db="EMBL/GenBank/DDBJ databases">
        <title>Streptomyces albireticuli Genome sequencing and assembly.</title>
        <authorList>
            <person name="Wang Y."/>
            <person name="Du B."/>
            <person name="Ding Y."/>
            <person name="Liu H."/>
            <person name="Hou Q."/>
            <person name="Liu K."/>
            <person name="Yao L."/>
            <person name="Wang C."/>
        </authorList>
    </citation>
    <scope>NUCLEOTIDE SEQUENCE [LARGE SCALE GENOMIC DNA]</scope>
    <source>
        <strain evidence="5 6">MDJK11</strain>
    </source>
</reference>
<dbReference type="AlphaFoldDB" id="A0A1Z2KX09"/>
<dbReference type="Gene3D" id="1.10.10.10">
    <property type="entry name" value="Winged helix-like DNA-binding domain superfamily/Winged helix DNA-binding domain"/>
    <property type="match status" value="1"/>
</dbReference>
<feature type="region of interest" description="Disordered" evidence="4">
    <location>
        <begin position="165"/>
        <end position="189"/>
    </location>
</feature>
<sequence>MASSADDTPAVESAEIRAWVEGVATWFMQQSGWPPIMGRTLAWLMVSDPPEQNAAQIAEAVRASRASLTGTLRLLTETRMIQAVTRSGDRSTYYRVSTDAWSALVRRRLESIASFVDITDEGLRLFPAGAPEAARLREAHQVFEWLTVEAEPLLKRWDAVRNSSLQDGTHGSGADRADAGQAEQGDHGA</sequence>
<evidence type="ECO:0000256" key="4">
    <source>
        <dbReference type="SAM" id="MobiDB-lite"/>
    </source>
</evidence>
<accession>A0A1Z2KX09</accession>
<dbReference type="Proteomes" id="UP000195755">
    <property type="component" value="Chromosome"/>
</dbReference>
<evidence type="ECO:0000313" key="5">
    <source>
        <dbReference type="EMBL" id="ARZ66584.1"/>
    </source>
</evidence>
<protein>
    <submittedName>
        <fullName evidence="5">MarR regulatory protein</fullName>
    </submittedName>
</protein>
<keyword evidence="2" id="KW-0238">DNA-binding</keyword>
<name>A0A1Z2KX09_9ACTN</name>
<dbReference type="RefSeq" id="WP_199843795.1">
    <property type="nucleotide sequence ID" value="NZ_CP021744.1"/>
</dbReference>
<dbReference type="Gene3D" id="1.10.287.160">
    <property type="entry name" value="HR1 repeat"/>
    <property type="match status" value="1"/>
</dbReference>
<proteinExistence type="predicted"/>
<keyword evidence="1" id="KW-0805">Transcription regulation</keyword>
<dbReference type="EMBL" id="CP021744">
    <property type="protein sequence ID" value="ARZ66584.1"/>
    <property type="molecule type" value="Genomic_DNA"/>
</dbReference>